<sequence length="380" mass="41248">MPSTPVDLSSLTLVRCTPAQFDVAAHNAHAEWGNGYSIDEFVEHMKGFTVNAKANGYAWGSNGQWVPWALVPRSDPGTMNMLAHCHTFRRDSLVLPPGSSTPEDVASYGIGAVFTPVYARKKGYARHMLRLLHYMLAPETRLAPFPAEWGAPPAADIRIGDARFSVLYSGIGEKFYADCTKGAEDKGWVHPRPRVVTREWKVPADDAGTEVAGAQWVERDGLGRVEAEMAKRIRLELSTTGDASKTRLAILPTGQLTFQVVFSDNKRPGSTNALFLPAAAGSDEQPFIAYALTLPDAGKTSTRLVITHVSHTAEARVPFSAVLAAAWREGATEVEHWGDAGWDAEGDGAKLLPDANCPCIAVYGLADDDVEWEWCEKLAG</sequence>
<dbReference type="STRING" id="105984.A0A427XIV2"/>
<dbReference type="RefSeq" id="XP_028473860.1">
    <property type="nucleotide sequence ID" value="XM_028617397.1"/>
</dbReference>
<comment type="caution">
    <text evidence="1">The sequence shown here is derived from an EMBL/GenBank/DDBJ whole genome shotgun (WGS) entry which is preliminary data.</text>
</comment>
<dbReference type="AlphaFoldDB" id="A0A427XIV2"/>
<dbReference type="PANTHER" id="PTHR34815">
    <property type="entry name" value="LYSINE ACETYLTRANSFERASE"/>
    <property type="match status" value="1"/>
</dbReference>
<accession>A0A427XIV2</accession>
<name>A0A427XIV2_9TREE</name>
<dbReference type="GeneID" id="39586154"/>
<evidence type="ECO:0000313" key="2">
    <source>
        <dbReference type="Proteomes" id="UP000279236"/>
    </source>
</evidence>
<protein>
    <recommendedName>
        <fullName evidence="3">N-acetyltransferase domain-containing protein</fullName>
    </recommendedName>
</protein>
<dbReference type="InterPro" id="IPR053013">
    <property type="entry name" value="LAT"/>
</dbReference>
<keyword evidence="2" id="KW-1185">Reference proteome</keyword>
<reference evidence="1 2" key="1">
    <citation type="submission" date="2018-11" db="EMBL/GenBank/DDBJ databases">
        <title>Genome sequence of Apiotrichum porosum DSM 27194.</title>
        <authorList>
            <person name="Aliyu H."/>
            <person name="Gorte O."/>
            <person name="Ochsenreither K."/>
        </authorList>
    </citation>
    <scope>NUCLEOTIDE SEQUENCE [LARGE SCALE GENOMIC DNA]</scope>
    <source>
        <strain evidence="1 2">DSM 27194</strain>
    </source>
</reference>
<proteinExistence type="predicted"/>
<dbReference type="OrthoDB" id="2020070at2759"/>
<gene>
    <name evidence="1" type="ORF">EHS24_001611</name>
</gene>
<dbReference type="EMBL" id="RSCE01000011">
    <property type="protein sequence ID" value="RSH78713.1"/>
    <property type="molecule type" value="Genomic_DNA"/>
</dbReference>
<evidence type="ECO:0008006" key="3">
    <source>
        <dbReference type="Google" id="ProtNLM"/>
    </source>
</evidence>
<evidence type="ECO:0000313" key="1">
    <source>
        <dbReference type="EMBL" id="RSH78713.1"/>
    </source>
</evidence>
<dbReference type="Proteomes" id="UP000279236">
    <property type="component" value="Unassembled WGS sequence"/>
</dbReference>
<organism evidence="1 2">
    <name type="scientific">Apiotrichum porosum</name>
    <dbReference type="NCBI Taxonomy" id="105984"/>
    <lineage>
        <taxon>Eukaryota</taxon>
        <taxon>Fungi</taxon>
        <taxon>Dikarya</taxon>
        <taxon>Basidiomycota</taxon>
        <taxon>Agaricomycotina</taxon>
        <taxon>Tremellomycetes</taxon>
        <taxon>Trichosporonales</taxon>
        <taxon>Trichosporonaceae</taxon>
        <taxon>Apiotrichum</taxon>
    </lineage>
</organism>
<dbReference type="PANTHER" id="PTHR34815:SF2">
    <property type="entry name" value="N-ACETYLTRANSFERASE DOMAIN-CONTAINING PROTEIN"/>
    <property type="match status" value="1"/>
</dbReference>